<gene>
    <name evidence="11" type="primary">Nlrp2</name>
</gene>
<sequence length="1038" mass="118109">MEMASSARLNFNLLALLEKLSQDELSKFKSLMKAFSLQKELEQIFQAELEKANVKRLVEILTNCCPRSWVERVTIQAFDKMNRHDLSKKAKDELKGKQKLVHNMSLEKGGISPESFRNGIDPQRLLAMWSAKRYMKNKLQEMWINNFWPGDSDKVHRATKKYEALVPFFDLNTRKGSLAPTVVLHGPAGVGKTTLMKKLMLDWTEGSLGLSFYHAFYISCKELTNMGPCKFLELVSKDYPALQGEVALIFREALEILIVVDGFDEMRVPVTTMISDICGHVCEEKPVPILLSSLLKRKIVPHATLVVTTRPRVLQELTLLLEQPLFINMEGFLEPDKQVFFQKHFGDEDQALQALEAVKRNEALYSMISAPVVCWVICTCLKLQMERGEDLTLTCQITTSLFLQFLCDQFQPAPDDRPSSHLSAPLEALCLLAAQCLWTQVSVFYEEDLKRLGVKESDLHPFLDKGILQNDSDCMDCYSFMHLSVQQLLAAMFYILKREKKEGRDGSEQDIGDVRKLFSREARRKNPDLAQVGLFLFGLLNRKRAQEVETTFGCQTSMEVKQELLQAKPGENIPFLELVELREVFSCLYESQEEELAEEAMVPFEEMSLQLRNNADLMNSSFCLKHCHNLRRISVQVAKGVFPEDDAEDKGLALQSTDHYLLPFWMELCSTFDSNMSLCDLDISQAFFNSSSVQILCEKLASATCNFQKVVLKSISPADAYQNLCLAFSGYETLKRLSLQGRDQDDIVPSLCEVLRHPKCNLQYFRLESCSATTQQWADLFLALQLSQSLICLDLTDHELLDEGAKLLCVTLKHPKCFLQRLSLENCHLTEASCKEFSSALIINQRLTHLSLAKNELGDEGVKILCEGLHYPECKLQSLVLWHCNITSDGCEHLSKLLRQESNLTHLDLGLNHVGVTGMRFLCEALKERLCNLKCLLWGCSITSFSCRDLSEALSKNKKLITLDLGQNSVGFDGIKTLSEVLKLQTCHLQTLRLKIDETDPHIKKLLKEIKESNRQLTIESDHCDSRRKRPSSQDFIF</sequence>
<keyword evidence="5" id="KW-0677">Repeat</keyword>
<accession>A0A8C0VZ84</accession>
<name>A0A8C0VZ84_CASCN</name>
<dbReference type="PROSITE" id="PS50837">
    <property type="entry name" value="NACHT"/>
    <property type="match status" value="1"/>
</dbReference>
<feature type="domain" description="Pyrin" evidence="9">
    <location>
        <begin position="3"/>
        <end position="96"/>
    </location>
</feature>
<evidence type="ECO:0000256" key="7">
    <source>
        <dbReference type="ARBA" id="ARBA00022840"/>
    </source>
</evidence>
<proteinExistence type="inferred from homology"/>
<evidence type="ECO:0000256" key="5">
    <source>
        <dbReference type="ARBA" id="ARBA00022737"/>
    </source>
</evidence>
<dbReference type="Gene3D" id="1.10.533.10">
    <property type="entry name" value="Death Domain, Fas"/>
    <property type="match status" value="1"/>
</dbReference>
<reference evidence="11" key="1">
    <citation type="submission" date="2023-09" db="UniProtKB">
        <authorList>
            <consortium name="Ensembl"/>
        </authorList>
    </citation>
    <scope>IDENTIFICATION</scope>
</reference>
<dbReference type="PANTHER" id="PTHR45690:SF14">
    <property type="entry name" value="NACHT, LRR AND PYD DOMAINS-CONTAINING PROTEIN 2"/>
    <property type="match status" value="1"/>
</dbReference>
<dbReference type="SMART" id="SM01289">
    <property type="entry name" value="PYRIN"/>
    <property type="match status" value="1"/>
</dbReference>
<dbReference type="Pfam" id="PF05729">
    <property type="entry name" value="NACHT"/>
    <property type="match status" value="1"/>
</dbReference>
<evidence type="ECO:0000259" key="9">
    <source>
        <dbReference type="PROSITE" id="PS50824"/>
    </source>
</evidence>
<dbReference type="SMART" id="SM00368">
    <property type="entry name" value="LRR_RI"/>
    <property type="match status" value="8"/>
</dbReference>
<dbReference type="InterPro" id="IPR001611">
    <property type="entry name" value="Leu-rich_rpt"/>
</dbReference>
<evidence type="ECO:0000256" key="1">
    <source>
        <dbReference type="ARBA" id="ARBA00004496"/>
    </source>
</evidence>
<dbReference type="InterPro" id="IPR004020">
    <property type="entry name" value="DAPIN"/>
</dbReference>
<dbReference type="InterPro" id="IPR007111">
    <property type="entry name" value="NACHT_NTPase"/>
</dbReference>
<comment type="subcellular location">
    <subcellularLocation>
        <location evidence="1">Cytoplasm</location>
    </subcellularLocation>
</comment>
<dbReference type="Ensembl" id="ENSCCNT00000002425.1">
    <property type="protein sequence ID" value="ENSCCNP00000001816.1"/>
    <property type="gene ID" value="ENSCCNG00000000477.1"/>
</dbReference>
<dbReference type="Gene3D" id="3.80.10.10">
    <property type="entry name" value="Ribonuclease Inhibitor"/>
    <property type="match status" value="1"/>
</dbReference>
<dbReference type="FunFam" id="3.80.10.10:FF:000974">
    <property type="entry name" value="NACHT, LRR and PYD domains-containing protein 2"/>
    <property type="match status" value="1"/>
</dbReference>
<dbReference type="GO" id="GO:0005829">
    <property type="term" value="C:cytosol"/>
    <property type="evidence" value="ECO:0007669"/>
    <property type="project" value="UniProtKB-ARBA"/>
</dbReference>
<dbReference type="GO" id="GO:0032651">
    <property type="term" value="P:regulation of interleukin-1 beta production"/>
    <property type="evidence" value="ECO:0007669"/>
    <property type="project" value="UniProtKB-ARBA"/>
</dbReference>
<evidence type="ECO:0000256" key="8">
    <source>
        <dbReference type="ARBA" id="ARBA00022859"/>
    </source>
</evidence>
<dbReference type="SUPFAM" id="SSF52540">
    <property type="entry name" value="P-loop containing nucleoside triphosphate hydrolases"/>
    <property type="match status" value="1"/>
</dbReference>
<organism evidence="11">
    <name type="scientific">Castor canadensis</name>
    <name type="common">American beaver</name>
    <dbReference type="NCBI Taxonomy" id="51338"/>
    <lineage>
        <taxon>Eukaryota</taxon>
        <taxon>Metazoa</taxon>
        <taxon>Chordata</taxon>
        <taxon>Craniata</taxon>
        <taxon>Vertebrata</taxon>
        <taxon>Euteleostomi</taxon>
        <taxon>Mammalia</taxon>
        <taxon>Eutheria</taxon>
        <taxon>Euarchontoglires</taxon>
        <taxon>Glires</taxon>
        <taxon>Rodentia</taxon>
        <taxon>Castorimorpha</taxon>
        <taxon>Castoridae</taxon>
        <taxon>Castor</taxon>
    </lineage>
</organism>
<dbReference type="GO" id="GO:1901223">
    <property type="term" value="P:negative regulation of non-canonical NF-kappaB signal transduction"/>
    <property type="evidence" value="ECO:0007669"/>
    <property type="project" value="UniProtKB-ARBA"/>
</dbReference>
<evidence type="ECO:0008006" key="12">
    <source>
        <dbReference type="Google" id="ProtNLM"/>
    </source>
</evidence>
<dbReference type="AlphaFoldDB" id="A0A8C0VZ84"/>
<evidence type="ECO:0000256" key="3">
    <source>
        <dbReference type="ARBA" id="ARBA00022490"/>
    </source>
</evidence>
<keyword evidence="4" id="KW-0433">Leucine-rich repeat</keyword>
<dbReference type="FunFam" id="1.10.533.10:FF:000067">
    <property type="entry name" value="NLR family pyrin domain containing 2"/>
    <property type="match status" value="1"/>
</dbReference>
<dbReference type="InterPro" id="IPR041075">
    <property type="entry name" value="NOD1/2_WH"/>
</dbReference>
<dbReference type="Gene3D" id="3.40.50.300">
    <property type="entry name" value="P-loop containing nucleotide triphosphate hydrolases"/>
    <property type="match status" value="1"/>
</dbReference>
<keyword evidence="7" id="KW-0067">ATP-binding</keyword>
<protein>
    <recommendedName>
        <fullName evidence="12">NACHT, LRR and PYD domains-containing protein 2</fullName>
    </recommendedName>
</protein>
<keyword evidence="3" id="KW-0963">Cytoplasm</keyword>
<dbReference type="Pfam" id="PF17779">
    <property type="entry name" value="WHD_NOD2"/>
    <property type="match status" value="1"/>
</dbReference>
<evidence type="ECO:0000259" key="10">
    <source>
        <dbReference type="PROSITE" id="PS50837"/>
    </source>
</evidence>
<evidence type="ECO:0000256" key="2">
    <source>
        <dbReference type="ARBA" id="ARBA00008665"/>
    </source>
</evidence>
<dbReference type="PANTHER" id="PTHR45690">
    <property type="entry name" value="NACHT, LRR AND PYD DOMAINS-CONTAINING PROTEIN 12"/>
    <property type="match status" value="1"/>
</dbReference>
<dbReference type="SUPFAM" id="SSF47986">
    <property type="entry name" value="DEATH domain"/>
    <property type="match status" value="1"/>
</dbReference>
<dbReference type="GO" id="GO:0005524">
    <property type="term" value="F:ATP binding"/>
    <property type="evidence" value="ECO:0007669"/>
    <property type="project" value="UniProtKB-KW"/>
</dbReference>
<keyword evidence="8" id="KW-0391">Immunity</keyword>
<dbReference type="InterPro" id="IPR032675">
    <property type="entry name" value="LRR_dom_sf"/>
</dbReference>
<keyword evidence="6" id="KW-0547">Nucleotide-binding</keyword>
<dbReference type="PROSITE" id="PS50824">
    <property type="entry name" value="DAPIN"/>
    <property type="match status" value="1"/>
</dbReference>
<evidence type="ECO:0000313" key="11">
    <source>
        <dbReference type="Ensembl" id="ENSCCNP00000001816.1"/>
    </source>
</evidence>
<dbReference type="SUPFAM" id="SSF52047">
    <property type="entry name" value="RNI-like"/>
    <property type="match status" value="1"/>
</dbReference>
<feature type="domain" description="NACHT" evidence="10">
    <location>
        <begin position="180"/>
        <end position="378"/>
    </location>
</feature>
<dbReference type="Pfam" id="PF17776">
    <property type="entry name" value="NLRC4_HD2"/>
    <property type="match status" value="1"/>
</dbReference>
<evidence type="ECO:0000256" key="4">
    <source>
        <dbReference type="ARBA" id="ARBA00022614"/>
    </source>
</evidence>
<dbReference type="CDD" id="cd08320">
    <property type="entry name" value="Pyrin_NALPs"/>
    <property type="match status" value="1"/>
</dbReference>
<dbReference type="GO" id="GO:0050727">
    <property type="term" value="P:regulation of inflammatory response"/>
    <property type="evidence" value="ECO:0007669"/>
    <property type="project" value="TreeGrafter"/>
</dbReference>
<dbReference type="InterPro" id="IPR027417">
    <property type="entry name" value="P-loop_NTPase"/>
</dbReference>
<comment type="similarity">
    <text evidence="2">Belongs to the NLRP family.</text>
</comment>
<dbReference type="GO" id="GO:0002376">
    <property type="term" value="P:immune system process"/>
    <property type="evidence" value="ECO:0007669"/>
    <property type="project" value="UniProtKB-KW"/>
</dbReference>
<dbReference type="InterPro" id="IPR050637">
    <property type="entry name" value="NLRP_innate_immun_reg"/>
</dbReference>
<dbReference type="Pfam" id="PF02758">
    <property type="entry name" value="PYRIN"/>
    <property type="match status" value="1"/>
</dbReference>
<dbReference type="InterPro" id="IPR041267">
    <property type="entry name" value="NLRP_HD2"/>
</dbReference>
<evidence type="ECO:0000256" key="6">
    <source>
        <dbReference type="ARBA" id="ARBA00022741"/>
    </source>
</evidence>
<dbReference type="Pfam" id="PF13516">
    <property type="entry name" value="LRR_6"/>
    <property type="match status" value="3"/>
</dbReference>
<dbReference type="InterPro" id="IPR011029">
    <property type="entry name" value="DEATH-like_dom_sf"/>
</dbReference>